<feature type="transmembrane region" description="Helical" evidence="1">
    <location>
        <begin position="49"/>
        <end position="69"/>
    </location>
</feature>
<gene>
    <name evidence="2" type="ORF">LMANV2_210015</name>
</gene>
<accession>A0AAQ1SN64</accession>
<keyword evidence="1" id="KW-0812">Transmembrane</keyword>
<dbReference type="AlphaFoldDB" id="A0AAQ1SN64"/>
<organism evidence="2 3">
    <name type="scientific">Leptospira interrogans serovar Manilae</name>
    <dbReference type="NCBI Taxonomy" id="214675"/>
    <lineage>
        <taxon>Bacteria</taxon>
        <taxon>Pseudomonadati</taxon>
        <taxon>Spirochaetota</taxon>
        <taxon>Spirochaetia</taxon>
        <taxon>Leptospirales</taxon>
        <taxon>Leptospiraceae</taxon>
        <taxon>Leptospira</taxon>
    </lineage>
</organism>
<dbReference type="EMBL" id="OEJX01000014">
    <property type="protein sequence ID" value="SOR60789.1"/>
    <property type="molecule type" value="Genomic_DNA"/>
</dbReference>
<evidence type="ECO:0000256" key="1">
    <source>
        <dbReference type="SAM" id="Phobius"/>
    </source>
</evidence>
<proteinExistence type="predicted"/>
<reference evidence="2 3" key="1">
    <citation type="submission" date="2017-11" db="EMBL/GenBank/DDBJ databases">
        <authorList>
            <person name="Lechat P."/>
        </authorList>
    </citation>
    <scope>NUCLEOTIDE SEQUENCE [LARGE SCALE GENOMIC DNA]</scope>
    <source>
        <strain evidence="2">L495</strain>
    </source>
</reference>
<keyword evidence="1" id="KW-1133">Transmembrane helix</keyword>
<keyword evidence="1" id="KW-0472">Membrane</keyword>
<comment type="caution">
    <text evidence="2">The sequence shown here is derived from an EMBL/GenBank/DDBJ whole genome shotgun (WGS) entry which is preliminary data.</text>
</comment>
<sequence length="77" mass="9289">MLRLKFTVCSKIPLWKNLKQLFLSCCGFCKVYTLNFSEIIGRNFIWKKFLLYPLGFGIFYGFIKIYRWFVKSEVMLV</sequence>
<evidence type="ECO:0000313" key="2">
    <source>
        <dbReference type="EMBL" id="SOR60789.1"/>
    </source>
</evidence>
<dbReference type="Proteomes" id="UP000234460">
    <property type="component" value="Chromosome LMANV2"/>
</dbReference>
<name>A0AAQ1SN64_LEPIR</name>
<protein>
    <submittedName>
        <fullName evidence="2">Uncharacterized protein</fullName>
    </submittedName>
</protein>
<evidence type="ECO:0000313" key="3">
    <source>
        <dbReference type="Proteomes" id="UP000234460"/>
    </source>
</evidence>